<name>A0ABN6Z1D9_9BACE</name>
<dbReference type="PANTHER" id="PTHR42801">
    <property type="entry name" value="THIOREDOXIN-DEPENDENT PEROXIDE REDUCTASE"/>
    <property type="match status" value="1"/>
</dbReference>
<dbReference type="PANTHER" id="PTHR42801:SF4">
    <property type="entry name" value="AHPC_TSA FAMILY PROTEIN"/>
    <property type="match status" value="1"/>
</dbReference>
<evidence type="ECO:0000256" key="2">
    <source>
        <dbReference type="ARBA" id="ARBA00011245"/>
    </source>
</evidence>
<comment type="similarity">
    <text evidence="10">Belongs to the peroxiredoxin family. BCP/PrxQ subfamily.</text>
</comment>
<organism evidence="14 15">
    <name type="scientific">Bacteroides sedimenti</name>
    <dbReference type="NCBI Taxonomy" id="2136147"/>
    <lineage>
        <taxon>Bacteria</taxon>
        <taxon>Pseudomonadati</taxon>
        <taxon>Bacteroidota</taxon>
        <taxon>Bacteroidia</taxon>
        <taxon>Bacteroidales</taxon>
        <taxon>Bacteroidaceae</taxon>
        <taxon>Bacteroides</taxon>
    </lineage>
</organism>
<evidence type="ECO:0000313" key="15">
    <source>
        <dbReference type="Proteomes" id="UP001496674"/>
    </source>
</evidence>
<proteinExistence type="inferred from homology"/>
<evidence type="ECO:0000256" key="9">
    <source>
        <dbReference type="ARBA" id="ARBA00032824"/>
    </source>
</evidence>
<dbReference type="InterPro" id="IPR036249">
    <property type="entry name" value="Thioredoxin-like_sf"/>
</dbReference>
<evidence type="ECO:0000256" key="7">
    <source>
        <dbReference type="ARBA" id="ARBA00023157"/>
    </source>
</evidence>
<dbReference type="RefSeq" id="WP_353332357.1">
    <property type="nucleotide sequence ID" value="NZ_AP028055.1"/>
</dbReference>
<evidence type="ECO:0000256" key="12">
    <source>
        <dbReference type="ARBA" id="ARBA00049091"/>
    </source>
</evidence>
<dbReference type="EMBL" id="AP028055">
    <property type="protein sequence ID" value="BEG97894.1"/>
    <property type="molecule type" value="Genomic_DNA"/>
</dbReference>
<evidence type="ECO:0000256" key="10">
    <source>
        <dbReference type="ARBA" id="ARBA00038489"/>
    </source>
</evidence>
<dbReference type="Gene3D" id="3.40.30.10">
    <property type="entry name" value="Glutaredoxin"/>
    <property type="match status" value="1"/>
</dbReference>
<reference evidence="14 15" key="1">
    <citation type="submission" date="2023-04" db="EMBL/GenBank/DDBJ databases">
        <title>Draft genome sequence of acteroides sedimenti strain YN3PY1.</title>
        <authorList>
            <person name="Yoshida N."/>
        </authorList>
    </citation>
    <scope>NUCLEOTIDE SEQUENCE [LARGE SCALE GENOMIC DNA]</scope>
    <source>
        <strain evidence="14 15">YN3PY1</strain>
    </source>
</reference>
<evidence type="ECO:0000259" key="13">
    <source>
        <dbReference type="PROSITE" id="PS51352"/>
    </source>
</evidence>
<feature type="domain" description="Thioredoxin" evidence="13">
    <location>
        <begin position="4"/>
        <end position="153"/>
    </location>
</feature>
<evidence type="ECO:0000256" key="8">
    <source>
        <dbReference type="ARBA" id="ARBA00023284"/>
    </source>
</evidence>
<comment type="subunit">
    <text evidence="2">Monomer.</text>
</comment>
<accession>A0ABN6Z1D9</accession>
<dbReference type="InterPro" id="IPR024706">
    <property type="entry name" value="Peroxiredoxin_AhpC-typ"/>
</dbReference>
<keyword evidence="4" id="KW-0575">Peroxidase</keyword>
<keyword evidence="8" id="KW-0676">Redox-active center</keyword>
<comment type="catalytic activity">
    <reaction evidence="12">
        <text>a hydroperoxide + [thioredoxin]-dithiol = an alcohol + [thioredoxin]-disulfide + H2O</text>
        <dbReference type="Rhea" id="RHEA:62620"/>
        <dbReference type="Rhea" id="RHEA-COMP:10698"/>
        <dbReference type="Rhea" id="RHEA-COMP:10700"/>
        <dbReference type="ChEBI" id="CHEBI:15377"/>
        <dbReference type="ChEBI" id="CHEBI:29950"/>
        <dbReference type="ChEBI" id="CHEBI:30879"/>
        <dbReference type="ChEBI" id="CHEBI:35924"/>
        <dbReference type="ChEBI" id="CHEBI:50058"/>
        <dbReference type="EC" id="1.11.1.24"/>
    </reaction>
</comment>
<keyword evidence="15" id="KW-1185">Reference proteome</keyword>
<dbReference type="CDD" id="cd03017">
    <property type="entry name" value="PRX_BCP"/>
    <property type="match status" value="1"/>
</dbReference>
<dbReference type="InterPro" id="IPR013766">
    <property type="entry name" value="Thioredoxin_domain"/>
</dbReference>
<evidence type="ECO:0000256" key="3">
    <source>
        <dbReference type="ARBA" id="ARBA00013017"/>
    </source>
</evidence>
<dbReference type="InterPro" id="IPR050924">
    <property type="entry name" value="Peroxiredoxin_BCP/PrxQ"/>
</dbReference>
<keyword evidence="5" id="KW-0049">Antioxidant</keyword>
<evidence type="ECO:0000256" key="6">
    <source>
        <dbReference type="ARBA" id="ARBA00023002"/>
    </source>
</evidence>
<dbReference type="PIRSF" id="PIRSF000239">
    <property type="entry name" value="AHPC"/>
    <property type="match status" value="1"/>
</dbReference>
<dbReference type="InterPro" id="IPR000866">
    <property type="entry name" value="AhpC/TSA"/>
</dbReference>
<evidence type="ECO:0000256" key="11">
    <source>
        <dbReference type="ARBA" id="ARBA00042639"/>
    </source>
</evidence>
<keyword evidence="6" id="KW-0560">Oxidoreductase</keyword>
<dbReference type="EC" id="1.11.1.24" evidence="3"/>
<evidence type="ECO:0000256" key="4">
    <source>
        <dbReference type="ARBA" id="ARBA00022559"/>
    </source>
</evidence>
<dbReference type="Pfam" id="PF00578">
    <property type="entry name" value="AhpC-TSA"/>
    <property type="match status" value="1"/>
</dbReference>
<gene>
    <name evidence="14" type="ORF">BSYN_01590</name>
</gene>
<evidence type="ECO:0000256" key="5">
    <source>
        <dbReference type="ARBA" id="ARBA00022862"/>
    </source>
</evidence>
<dbReference type="SUPFAM" id="SSF52833">
    <property type="entry name" value="Thioredoxin-like"/>
    <property type="match status" value="1"/>
</dbReference>
<dbReference type="PROSITE" id="PS51352">
    <property type="entry name" value="THIOREDOXIN_2"/>
    <property type="match status" value="1"/>
</dbReference>
<comment type="function">
    <text evidence="1">Thiol-specific peroxidase that catalyzes the reduction of hydrogen peroxide and organic hydroperoxides to water and alcohols, respectively. Plays a role in cell protection against oxidative stress by detoxifying peroxides and as sensor of hydrogen peroxide-mediated signaling events.</text>
</comment>
<protein>
    <recommendedName>
        <fullName evidence="3">thioredoxin-dependent peroxiredoxin</fullName>
        <ecNumber evidence="3">1.11.1.24</ecNumber>
    </recommendedName>
    <alternativeName>
        <fullName evidence="9">Thioredoxin peroxidase</fullName>
    </alternativeName>
    <alternativeName>
        <fullName evidence="11">Thioredoxin-dependent peroxiredoxin Bcp</fullName>
    </alternativeName>
</protein>
<dbReference type="Proteomes" id="UP001496674">
    <property type="component" value="Chromosome"/>
</dbReference>
<evidence type="ECO:0000313" key="14">
    <source>
        <dbReference type="EMBL" id="BEG97894.1"/>
    </source>
</evidence>
<keyword evidence="7" id="KW-1015">Disulfide bond</keyword>
<sequence>MEKISIGSTVPLFSLKDQFGNTFQLSSVIGKKNLIIYFYPKDDSPGCTREACSFRDQYEVFNNNDTMIIGISAQSVKSHLQFAQKHRLNYTLLSDEGNKVRKQFGVPSNLMGLLPGRVTYVVNKEGKVVFMFNSQINAGQHVEEALRIIKDLE</sequence>
<evidence type="ECO:0000256" key="1">
    <source>
        <dbReference type="ARBA" id="ARBA00003330"/>
    </source>
</evidence>